<evidence type="ECO:0000259" key="1">
    <source>
        <dbReference type="PROSITE" id="PS51186"/>
    </source>
</evidence>
<dbReference type="CDD" id="cd04301">
    <property type="entry name" value="NAT_SF"/>
    <property type="match status" value="1"/>
</dbReference>
<protein>
    <submittedName>
        <fullName evidence="2">N-acetyltransferase</fullName>
    </submittedName>
</protein>
<dbReference type="PROSITE" id="PS51186">
    <property type="entry name" value="GNAT"/>
    <property type="match status" value="1"/>
</dbReference>
<dbReference type="EMBL" id="RAQQ01000019">
    <property type="protein sequence ID" value="RKF24913.1"/>
    <property type="molecule type" value="Genomic_DNA"/>
</dbReference>
<dbReference type="RefSeq" id="WP_120330816.1">
    <property type="nucleotide sequence ID" value="NZ_RAQQ01000019.1"/>
</dbReference>
<accession>A0A420EW49</accession>
<name>A0A420EW49_9ACTN</name>
<feature type="domain" description="N-acetyltransferase" evidence="1">
    <location>
        <begin position="27"/>
        <end position="189"/>
    </location>
</feature>
<dbReference type="Proteomes" id="UP000285744">
    <property type="component" value="Unassembled WGS sequence"/>
</dbReference>
<dbReference type="Gene3D" id="3.40.630.30">
    <property type="match status" value="1"/>
</dbReference>
<dbReference type="AlphaFoldDB" id="A0A420EW49"/>
<proteinExistence type="predicted"/>
<dbReference type="OrthoDB" id="2061990at2"/>
<comment type="caution">
    <text evidence="2">The sequence shown here is derived from an EMBL/GenBank/DDBJ whole genome shotgun (WGS) entry which is preliminary data.</text>
</comment>
<dbReference type="InterPro" id="IPR016181">
    <property type="entry name" value="Acyl_CoA_acyltransferase"/>
</dbReference>
<reference evidence="2 3" key="1">
    <citation type="journal article" date="2018" name="Int. J. Syst. Evol. Microbiol.">
        <title>Micromonospora globbae sp. nov., an endophytic actinomycete isolated from roots of Globba winitii C. H. Wright.</title>
        <authorList>
            <person name="Kuncharoen N."/>
            <person name="Pittayakhajonwut P."/>
            <person name="Tanasupawat S."/>
        </authorList>
    </citation>
    <scope>NUCLEOTIDE SEQUENCE [LARGE SCALE GENOMIC DNA]</scope>
    <source>
        <strain evidence="2 3">WPS1-2</strain>
    </source>
</reference>
<keyword evidence="2" id="KW-0808">Transferase</keyword>
<dbReference type="PANTHER" id="PTHR43441:SF10">
    <property type="entry name" value="ACETYLTRANSFERASE"/>
    <property type="match status" value="1"/>
</dbReference>
<dbReference type="GO" id="GO:1990189">
    <property type="term" value="F:protein N-terminal-serine acetyltransferase activity"/>
    <property type="evidence" value="ECO:0007669"/>
    <property type="project" value="TreeGrafter"/>
</dbReference>
<dbReference type="GO" id="GO:0005737">
    <property type="term" value="C:cytoplasm"/>
    <property type="evidence" value="ECO:0007669"/>
    <property type="project" value="TreeGrafter"/>
</dbReference>
<dbReference type="InterPro" id="IPR000182">
    <property type="entry name" value="GNAT_dom"/>
</dbReference>
<organism evidence="2 3">
    <name type="scientific">Micromonospora globbae</name>
    <dbReference type="NCBI Taxonomy" id="1894969"/>
    <lineage>
        <taxon>Bacteria</taxon>
        <taxon>Bacillati</taxon>
        <taxon>Actinomycetota</taxon>
        <taxon>Actinomycetes</taxon>
        <taxon>Micromonosporales</taxon>
        <taxon>Micromonosporaceae</taxon>
        <taxon>Micromonospora</taxon>
    </lineage>
</organism>
<dbReference type="SUPFAM" id="SSF55729">
    <property type="entry name" value="Acyl-CoA N-acyltransferases (Nat)"/>
    <property type="match status" value="1"/>
</dbReference>
<gene>
    <name evidence="2" type="ORF">D7I43_24030</name>
</gene>
<dbReference type="GO" id="GO:0008999">
    <property type="term" value="F:protein-N-terminal-alanine acetyltransferase activity"/>
    <property type="evidence" value="ECO:0007669"/>
    <property type="project" value="TreeGrafter"/>
</dbReference>
<sequence>MPLTVAPAVAPGTMARLRQPDLDADGVRLRPWRPDDRPAVLAGYADAAIRHWHCRAMTDDEARAWIDDWPRRWRQESGAGWAVVDDTGVLGQISLRRLHLADGLAEVSYWVLPAARGRGVAPRALTALAGWCFTTLGLHRIELAHSTANTASCRVARRAGFAAEGTKRGEGRHADGWHDMHLHARLATDTPHIDKDCLQCGGGPGSVRN</sequence>
<dbReference type="InterPro" id="IPR051908">
    <property type="entry name" value="Ribosomal_N-acetyltransferase"/>
</dbReference>
<dbReference type="PANTHER" id="PTHR43441">
    <property type="entry name" value="RIBOSOMAL-PROTEIN-SERINE ACETYLTRANSFERASE"/>
    <property type="match status" value="1"/>
</dbReference>
<evidence type="ECO:0000313" key="2">
    <source>
        <dbReference type="EMBL" id="RKF24913.1"/>
    </source>
</evidence>
<evidence type="ECO:0000313" key="3">
    <source>
        <dbReference type="Proteomes" id="UP000285744"/>
    </source>
</evidence>
<dbReference type="Pfam" id="PF13302">
    <property type="entry name" value="Acetyltransf_3"/>
    <property type="match status" value="1"/>
</dbReference>